<feature type="domain" description="Resolvase/invertase-type recombinase catalytic" evidence="3">
    <location>
        <begin position="16"/>
        <end position="165"/>
    </location>
</feature>
<dbReference type="Proteomes" id="UP000199323">
    <property type="component" value="Unassembled WGS sequence"/>
</dbReference>
<dbReference type="RefSeq" id="WP_245796364.1">
    <property type="nucleotide sequence ID" value="NZ_FONG01000018.1"/>
</dbReference>
<evidence type="ECO:0000256" key="2">
    <source>
        <dbReference type="ARBA" id="ARBA00023172"/>
    </source>
</evidence>
<evidence type="ECO:0000259" key="3">
    <source>
        <dbReference type="SMART" id="SM00857"/>
    </source>
</evidence>
<dbReference type="InterPro" id="IPR006119">
    <property type="entry name" value="Resolv_N"/>
</dbReference>
<evidence type="ECO:0000256" key="1">
    <source>
        <dbReference type="ARBA" id="ARBA00023125"/>
    </source>
</evidence>
<dbReference type="InterPro" id="IPR036162">
    <property type="entry name" value="Resolvase-like_N_sf"/>
</dbReference>
<dbReference type="SMART" id="SM00857">
    <property type="entry name" value="Resolvase"/>
    <property type="match status" value="1"/>
</dbReference>
<dbReference type="PANTHER" id="PTHR30461:SF2">
    <property type="entry name" value="SERINE RECOMBINASE PINE-RELATED"/>
    <property type="match status" value="1"/>
</dbReference>
<dbReference type="InterPro" id="IPR050639">
    <property type="entry name" value="SSR_resolvase"/>
</dbReference>
<dbReference type="EMBL" id="FONG01000018">
    <property type="protein sequence ID" value="SFF54013.1"/>
    <property type="molecule type" value="Genomic_DNA"/>
</dbReference>
<dbReference type="GO" id="GO:0003677">
    <property type="term" value="F:DNA binding"/>
    <property type="evidence" value="ECO:0007669"/>
    <property type="project" value="UniProtKB-KW"/>
</dbReference>
<accession>A0A1I2JJI4</accession>
<sequence>MNGMVTTEYDGCGRCLVGVRRLSRKKDATSSPEKQKGQVLKAAASVGGHIIAWADDWEVSGATDPLTRAGLGPWLRGENGPYSGIVGPSVDRIGRNQRDVLNTAHMIHDQGRMLVTEGHDGPWNLDDPADEMRLSMESFGAQMELRAIQKRNRDGAVTARTLGKPNNAPSYGFEYVRLTPMGKIDHVRLHKGAARNAREVAKRILADETGTITPYTEAARLTRAGVLSPSDHMAVLYGKEPKGTPWSPKSLIFILTNEASLGYLTHNGRAVLDEKTGQPIRLCEGLWDRPTLDRLREKCRPANPQPATAPRAPKATRLGSKLGTCGNCGNTITVGSRGREGASYRCTGRVKRLKGSERCTPAPSIKLTAADETITTWFLERYGPGEIMEKVWDPGSGNTARIAELKADRKRLREDRLAGLYNDEDDAEWYRAQYARIGREIKELQALPERPAGMRLVPTGKTVAQAWEEAPDDAARRELLASYDVRFVLYPDGAGDRLKITGADLFEMALAA</sequence>
<dbReference type="GO" id="GO:0000150">
    <property type="term" value="F:DNA strand exchange activity"/>
    <property type="evidence" value="ECO:0007669"/>
    <property type="project" value="InterPro"/>
</dbReference>
<proteinExistence type="predicted"/>
<keyword evidence="2" id="KW-0233">DNA recombination</keyword>
<gene>
    <name evidence="4" type="ORF">SAMN05216251_11825</name>
</gene>
<protein>
    <submittedName>
        <fullName evidence="4">Site-specific DNA recombinase</fullName>
    </submittedName>
</protein>
<reference evidence="5" key="1">
    <citation type="submission" date="2016-10" db="EMBL/GenBank/DDBJ databases">
        <authorList>
            <person name="Varghese N."/>
            <person name="Submissions S."/>
        </authorList>
    </citation>
    <scope>NUCLEOTIDE SEQUENCE [LARGE SCALE GENOMIC DNA]</scope>
    <source>
        <strain evidence="5">CGMCC 4.3510</strain>
    </source>
</reference>
<dbReference type="STRING" id="380248.SAMN05216251_11825"/>
<dbReference type="CDD" id="cd00338">
    <property type="entry name" value="Ser_Recombinase"/>
    <property type="match status" value="1"/>
</dbReference>
<evidence type="ECO:0000313" key="5">
    <source>
        <dbReference type="Proteomes" id="UP000199323"/>
    </source>
</evidence>
<keyword evidence="1" id="KW-0238">DNA-binding</keyword>
<dbReference type="PANTHER" id="PTHR30461">
    <property type="entry name" value="DNA-INVERTASE FROM LAMBDOID PROPHAGE"/>
    <property type="match status" value="1"/>
</dbReference>
<dbReference type="SUPFAM" id="SSF53041">
    <property type="entry name" value="Resolvase-like"/>
    <property type="match status" value="1"/>
</dbReference>
<name>A0A1I2JJI4_9ACTN</name>
<organism evidence="4 5">
    <name type="scientific">Actinacidiphila alni</name>
    <dbReference type="NCBI Taxonomy" id="380248"/>
    <lineage>
        <taxon>Bacteria</taxon>
        <taxon>Bacillati</taxon>
        <taxon>Actinomycetota</taxon>
        <taxon>Actinomycetes</taxon>
        <taxon>Kitasatosporales</taxon>
        <taxon>Streptomycetaceae</taxon>
        <taxon>Actinacidiphila</taxon>
    </lineage>
</organism>
<dbReference type="AlphaFoldDB" id="A0A1I2JJI4"/>
<evidence type="ECO:0000313" key="4">
    <source>
        <dbReference type="EMBL" id="SFF54013.1"/>
    </source>
</evidence>
<dbReference type="InterPro" id="IPR038109">
    <property type="entry name" value="DNA_bind_recomb_sf"/>
</dbReference>
<dbReference type="Gene3D" id="3.40.50.1390">
    <property type="entry name" value="Resolvase, N-terminal catalytic domain"/>
    <property type="match status" value="1"/>
</dbReference>
<dbReference type="Gene3D" id="3.90.1750.20">
    <property type="entry name" value="Putative Large Serine Recombinase, Chain B, Domain 2"/>
    <property type="match status" value="1"/>
</dbReference>
<keyword evidence="5" id="KW-1185">Reference proteome</keyword>
<dbReference type="Pfam" id="PF00239">
    <property type="entry name" value="Resolvase"/>
    <property type="match status" value="1"/>
</dbReference>